<evidence type="ECO:0000256" key="1">
    <source>
        <dbReference type="SAM" id="MobiDB-lite"/>
    </source>
</evidence>
<dbReference type="EMBL" id="LGRX02020008">
    <property type="protein sequence ID" value="KAK3257885.1"/>
    <property type="molecule type" value="Genomic_DNA"/>
</dbReference>
<accession>A0AAE0KRL6</accession>
<organism evidence="2 3">
    <name type="scientific">Cymbomonas tetramitiformis</name>
    <dbReference type="NCBI Taxonomy" id="36881"/>
    <lineage>
        <taxon>Eukaryota</taxon>
        <taxon>Viridiplantae</taxon>
        <taxon>Chlorophyta</taxon>
        <taxon>Pyramimonadophyceae</taxon>
        <taxon>Pyramimonadales</taxon>
        <taxon>Pyramimonadaceae</taxon>
        <taxon>Cymbomonas</taxon>
    </lineage>
</organism>
<evidence type="ECO:0000313" key="3">
    <source>
        <dbReference type="Proteomes" id="UP001190700"/>
    </source>
</evidence>
<proteinExistence type="predicted"/>
<feature type="region of interest" description="Disordered" evidence="1">
    <location>
        <begin position="48"/>
        <end position="97"/>
    </location>
</feature>
<protein>
    <submittedName>
        <fullName evidence="2">Uncharacterized protein</fullName>
    </submittedName>
</protein>
<name>A0AAE0KRL6_9CHLO</name>
<evidence type="ECO:0000313" key="2">
    <source>
        <dbReference type="EMBL" id="KAK3257885.1"/>
    </source>
</evidence>
<sequence length="125" mass="13481">MAVQDLEALGSDCNAACKQVRADLQGEEKEVFETKLAFLKAVLESMEPVRPRPTRPRARPLLHVQRGPSVATRPDVTDAASRALAHSQDRSSAGLGKTVATSMPRRLILRVDNLAILGRDVAAAV</sequence>
<gene>
    <name evidence="2" type="ORF">CYMTET_33043</name>
</gene>
<reference evidence="2 3" key="1">
    <citation type="journal article" date="2015" name="Genome Biol. Evol.">
        <title>Comparative Genomics of a Bacterivorous Green Alga Reveals Evolutionary Causalities and Consequences of Phago-Mixotrophic Mode of Nutrition.</title>
        <authorList>
            <person name="Burns J.A."/>
            <person name="Paasch A."/>
            <person name="Narechania A."/>
            <person name="Kim E."/>
        </authorList>
    </citation>
    <scope>NUCLEOTIDE SEQUENCE [LARGE SCALE GENOMIC DNA]</scope>
    <source>
        <strain evidence="2 3">PLY_AMNH</strain>
    </source>
</reference>
<keyword evidence="3" id="KW-1185">Reference proteome</keyword>
<dbReference type="Proteomes" id="UP001190700">
    <property type="component" value="Unassembled WGS sequence"/>
</dbReference>
<dbReference type="AlphaFoldDB" id="A0AAE0KRL6"/>
<comment type="caution">
    <text evidence="2">The sequence shown here is derived from an EMBL/GenBank/DDBJ whole genome shotgun (WGS) entry which is preliminary data.</text>
</comment>